<reference evidence="1 2" key="1">
    <citation type="submission" date="2015-12" db="EMBL/GenBank/DDBJ databases">
        <title>Bacillus cereus Group isolate.</title>
        <authorList>
            <person name="Kovac J."/>
        </authorList>
    </citation>
    <scope>NUCLEOTIDE SEQUENCE [LARGE SCALE GENOMIC DNA]</scope>
    <source>
        <strain evidence="1 2">FSL K6-0073</strain>
    </source>
</reference>
<evidence type="ECO:0000313" key="2">
    <source>
        <dbReference type="Proteomes" id="UP000075476"/>
    </source>
</evidence>
<dbReference type="AlphaFoldDB" id="A0A9X0SPB9"/>
<gene>
    <name evidence="1" type="ORF">AT268_31830</name>
</gene>
<dbReference type="RefSeq" id="WP_061662434.1">
    <property type="nucleotide sequence ID" value="NZ_LOMO01000001.1"/>
</dbReference>
<evidence type="ECO:0000313" key="1">
    <source>
        <dbReference type="EMBL" id="KXY51095.1"/>
    </source>
</evidence>
<dbReference type="Proteomes" id="UP000075476">
    <property type="component" value="Unassembled WGS sequence"/>
</dbReference>
<proteinExistence type="predicted"/>
<comment type="caution">
    <text evidence="1">The sequence shown here is derived from an EMBL/GenBank/DDBJ whole genome shotgun (WGS) entry which is preliminary data.</text>
</comment>
<protein>
    <submittedName>
        <fullName evidence="1">Uncharacterized protein</fullName>
    </submittedName>
</protein>
<dbReference type="EMBL" id="LOMO01000001">
    <property type="protein sequence ID" value="KXY51095.1"/>
    <property type="molecule type" value="Genomic_DNA"/>
</dbReference>
<organism evidence="1 2">
    <name type="scientific">Bacillus cereus</name>
    <dbReference type="NCBI Taxonomy" id="1396"/>
    <lineage>
        <taxon>Bacteria</taxon>
        <taxon>Bacillati</taxon>
        <taxon>Bacillota</taxon>
        <taxon>Bacilli</taxon>
        <taxon>Bacillales</taxon>
        <taxon>Bacillaceae</taxon>
        <taxon>Bacillus</taxon>
        <taxon>Bacillus cereus group</taxon>
    </lineage>
</organism>
<accession>A0A9X0SPB9</accession>
<sequence length="125" mass="15309">MGKEKIEEVSFNKEDEQLQIIKTNIDYAKEWSIKHLKDILGYTPVVHVYRNINYLNFDIEEGLMTKDEFDVYCKYFRHDRIQEHQMDFEKLLTYVFGKALYVVKMIDFETLYIIRDAERKEDYFQ</sequence>
<name>A0A9X0SPB9_BACCE</name>